<gene>
    <name evidence="2" type="ORF">CW751_11585</name>
</gene>
<reference evidence="2 3" key="1">
    <citation type="submission" date="2017-12" db="EMBL/GenBank/DDBJ databases">
        <title>The draft genome sequence of Brumimicrobium saltpan LHR20.</title>
        <authorList>
            <person name="Do Z.-J."/>
            <person name="Luo H.-R."/>
        </authorList>
    </citation>
    <scope>NUCLEOTIDE SEQUENCE [LARGE SCALE GENOMIC DNA]</scope>
    <source>
        <strain evidence="2 3">LHR20</strain>
    </source>
</reference>
<evidence type="ECO:0000259" key="1">
    <source>
        <dbReference type="Pfam" id="PF07929"/>
    </source>
</evidence>
<feature type="domain" description="Plasmid pRiA4b Orf3-like" evidence="1">
    <location>
        <begin position="4"/>
        <end position="139"/>
    </location>
</feature>
<protein>
    <recommendedName>
        <fullName evidence="1">Plasmid pRiA4b Orf3-like domain-containing protein</fullName>
    </recommendedName>
</protein>
<proteinExistence type="predicted"/>
<comment type="caution">
    <text evidence="2">The sequence shown here is derived from an EMBL/GenBank/DDBJ whole genome shotgun (WGS) entry which is preliminary data.</text>
</comment>
<sequence length="185" mass="21724">MAGLKFRILLDSIDDKEVFRDILINDDYNFEHFYHTILDAFGLPNDQMASFFVSDEDWNKGEEIALMDMSFGADESEEAPIQMKDIPLKEKNTKVRQRFILVHDFLSMWIFLIELHEITTQEYEHPQLLMEVGEIPEDLIKQGPRSIEDMSFETEIDPDADDFDIDNFGDHLDSDNFDNIDDYDI</sequence>
<keyword evidence="3" id="KW-1185">Reference proteome</keyword>
<dbReference type="InterPro" id="IPR024047">
    <property type="entry name" value="MM3350-like_sf"/>
</dbReference>
<dbReference type="OrthoDB" id="666725at2"/>
<organism evidence="2 3">
    <name type="scientific">Brumimicrobium salinarum</name>
    <dbReference type="NCBI Taxonomy" id="2058658"/>
    <lineage>
        <taxon>Bacteria</taxon>
        <taxon>Pseudomonadati</taxon>
        <taxon>Bacteroidota</taxon>
        <taxon>Flavobacteriia</taxon>
        <taxon>Flavobacteriales</taxon>
        <taxon>Crocinitomicaceae</taxon>
        <taxon>Brumimicrobium</taxon>
    </lineage>
</organism>
<dbReference type="InterPro" id="IPR012912">
    <property type="entry name" value="Plasmid_pRiA4b_Orf3-like"/>
</dbReference>
<accession>A0A2I0R0P3</accession>
<dbReference type="SUPFAM" id="SSF159941">
    <property type="entry name" value="MM3350-like"/>
    <property type="match status" value="1"/>
</dbReference>
<dbReference type="EMBL" id="PJNI01000013">
    <property type="protein sequence ID" value="PKR80137.1"/>
    <property type="molecule type" value="Genomic_DNA"/>
</dbReference>
<dbReference type="Gene3D" id="3.10.290.30">
    <property type="entry name" value="MM3350-like"/>
    <property type="match status" value="1"/>
</dbReference>
<evidence type="ECO:0000313" key="3">
    <source>
        <dbReference type="Proteomes" id="UP000236654"/>
    </source>
</evidence>
<dbReference type="Proteomes" id="UP000236654">
    <property type="component" value="Unassembled WGS sequence"/>
</dbReference>
<dbReference type="Pfam" id="PF07929">
    <property type="entry name" value="PRiA4_ORF3"/>
    <property type="match status" value="1"/>
</dbReference>
<dbReference type="RefSeq" id="WP_101335195.1">
    <property type="nucleotide sequence ID" value="NZ_PJNI01000013.1"/>
</dbReference>
<dbReference type="AlphaFoldDB" id="A0A2I0R0P3"/>
<evidence type="ECO:0000313" key="2">
    <source>
        <dbReference type="EMBL" id="PKR80137.1"/>
    </source>
</evidence>
<name>A0A2I0R0P3_9FLAO</name>